<gene>
    <name evidence="6" type="ORF">NLU14_20470</name>
</gene>
<dbReference type="EMBL" id="JANCMW010000018">
    <property type="protein sequence ID" value="MDF0752606.1"/>
    <property type="molecule type" value="Genomic_DNA"/>
</dbReference>
<keyword evidence="3" id="KW-0238">DNA-binding</keyword>
<reference evidence="6" key="1">
    <citation type="submission" date="2022-07" db="EMBL/GenBank/DDBJ databases">
        <title>Marinobacter iranensis a new bacterium isolate from a hipersaline lake in Iran.</title>
        <authorList>
            <person name="Mohammad A.M.A."/>
            <person name="Cristina S.-P."/>
            <person name="Antonio V."/>
        </authorList>
    </citation>
    <scope>NUCLEOTIDE SEQUENCE</scope>
    <source>
        <strain evidence="6">71-i</strain>
    </source>
</reference>
<evidence type="ECO:0000256" key="2">
    <source>
        <dbReference type="ARBA" id="ARBA00023015"/>
    </source>
</evidence>
<proteinExistence type="predicted"/>
<dbReference type="SUPFAM" id="SSF47413">
    <property type="entry name" value="lambda repressor-like DNA-binding domains"/>
    <property type="match status" value="1"/>
</dbReference>
<evidence type="ECO:0000256" key="1">
    <source>
        <dbReference type="ARBA" id="ARBA00022491"/>
    </source>
</evidence>
<keyword evidence="7" id="KW-1185">Reference proteome</keyword>
<evidence type="ECO:0000313" key="7">
    <source>
        <dbReference type="Proteomes" id="UP001143391"/>
    </source>
</evidence>
<feature type="domain" description="HTH lacI-type" evidence="5">
    <location>
        <begin position="2"/>
        <end position="56"/>
    </location>
</feature>
<dbReference type="Gene3D" id="1.10.260.40">
    <property type="entry name" value="lambda repressor-like DNA-binding domains"/>
    <property type="match status" value="1"/>
</dbReference>
<dbReference type="Gene3D" id="3.40.50.2300">
    <property type="match status" value="2"/>
</dbReference>
<keyword evidence="1" id="KW-0678">Repressor</keyword>
<organism evidence="6 7">
    <name type="scientific">Marinobacter iranensis</name>
    <dbReference type="NCBI Taxonomy" id="2962607"/>
    <lineage>
        <taxon>Bacteria</taxon>
        <taxon>Pseudomonadati</taxon>
        <taxon>Pseudomonadota</taxon>
        <taxon>Gammaproteobacteria</taxon>
        <taxon>Pseudomonadales</taxon>
        <taxon>Marinobacteraceae</taxon>
        <taxon>Marinobacter</taxon>
    </lineage>
</organism>
<name>A0ABT5YGD7_9GAMM</name>
<dbReference type="Proteomes" id="UP001143391">
    <property type="component" value="Unassembled WGS sequence"/>
</dbReference>
<keyword evidence="2" id="KW-0805">Transcription regulation</keyword>
<evidence type="ECO:0000256" key="3">
    <source>
        <dbReference type="ARBA" id="ARBA00023125"/>
    </source>
</evidence>
<dbReference type="InterPro" id="IPR046335">
    <property type="entry name" value="LacI/GalR-like_sensor"/>
</dbReference>
<dbReference type="Pfam" id="PF00356">
    <property type="entry name" value="LacI"/>
    <property type="match status" value="1"/>
</dbReference>
<dbReference type="InterPro" id="IPR000843">
    <property type="entry name" value="HTH_LacI"/>
</dbReference>
<dbReference type="PANTHER" id="PTHR30146:SF151">
    <property type="entry name" value="HTH-TYPE TRANSCRIPTIONAL REPRESSOR CYTR"/>
    <property type="match status" value="1"/>
</dbReference>
<evidence type="ECO:0000259" key="5">
    <source>
        <dbReference type="PROSITE" id="PS50932"/>
    </source>
</evidence>
<dbReference type="InterPro" id="IPR010982">
    <property type="entry name" value="Lambda_DNA-bd_dom_sf"/>
</dbReference>
<evidence type="ECO:0000313" key="6">
    <source>
        <dbReference type="EMBL" id="MDF0752606.1"/>
    </source>
</evidence>
<dbReference type="PROSITE" id="PS50932">
    <property type="entry name" value="HTH_LACI_2"/>
    <property type="match status" value="1"/>
</dbReference>
<comment type="caution">
    <text evidence="6">The sequence shown here is derived from an EMBL/GenBank/DDBJ whole genome shotgun (WGS) entry which is preliminary data.</text>
</comment>
<keyword evidence="4" id="KW-0804">Transcription</keyword>
<evidence type="ECO:0000256" key="4">
    <source>
        <dbReference type="ARBA" id="ARBA00023163"/>
    </source>
</evidence>
<dbReference type="RefSeq" id="WP_275710089.1">
    <property type="nucleotide sequence ID" value="NZ_JANCMW010000018.1"/>
</dbReference>
<accession>A0ABT5YGD7</accession>
<dbReference type="CDD" id="cd06284">
    <property type="entry name" value="PBP1_LacI-like"/>
    <property type="match status" value="1"/>
</dbReference>
<dbReference type="SUPFAM" id="SSF53822">
    <property type="entry name" value="Periplasmic binding protein-like I"/>
    <property type="match status" value="1"/>
</dbReference>
<protein>
    <submittedName>
        <fullName evidence="6">LacI family transcriptional regulator</fullName>
    </submittedName>
</protein>
<dbReference type="SMART" id="SM00354">
    <property type="entry name" value="HTH_LACI"/>
    <property type="match status" value="1"/>
</dbReference>
<dbReference type="InterPro" id="IPR028082">
    <property type="entry name" value="Peripla_BP_I"/>
</dbReference>
<dbReference type="Pfam" id="PF13377">
    <property type="entry name" value="Peripla_BP_3"/>
    <property type="match status" value="1"/>
</dbReference>
<sequence length="336" mass="36750">MPTIKDVARAANCSTATVSRALASPEKVSDATRHRVAQAVAKVGYSLNAAARNLRRSESRTIVVILPNIANPFFSDVISGLESVAHQAGYQVLLGDAGNNPDRVASYFNLVPSNQADGIILLSTEVPMALVRERQADAGFPLVMACEYFDNLSLPTIHIDNEQAAHKATEYLVALGHQRIATITGPARNPICKDRLRGYRHGLADAGLNIQDDWIVEGDFTFHSGYEQGRILLQQDKKRPTAIFCQNDEMAIGVLKAARDAGVVVPEQLSVIGFDDIGFSQYCEPELTTVHQPREAIGRTAMRLLLDILKQRNVPLDQSLKTQLIVRSSTARAPRD</sequence>
<dbReference type="CDD" id="cd01392">
    <property type="entry name" value="HTH_LacI"/>
    <property type="match status" value="1"/>
</dbReference>
<dbReference type="PANTHER" id="PTHR30146">
    <property type="entry name" value="LACI-RELATED TRANSCRIPTIONAL REPRESSOR"/>
    <property type="match status" value="1"/>
</dbReference>